<comment type="caution">
    <text evidence="20">Lacks conserved residue(s) required for the propagation of feature annotation.</text>
</comment>
<comment type="function">
    <text evidence="16">Plays a role in short-term synaptic plasticity in a subset of GABAergic neurons in the brain.</text>
</comment>
<dbReference type="InterPro" id="IPR048524">
    <property type="entry name" value="Lamp2-like_TM"/>
</dbReference>
<dbReference type="InterPro" id="IPR002000">
    <property type="entry name" value="Lysosome-assoc_membr_glycop"/>
</dbReference>
<dbReference type="GO" id="GO:0010008">
    <property type="term" value="C:endosome membrane"/>
    <property type="evidence" value="ECO:0007669"/>
    <property type="project" value="UniProtKB-SubCell"/>
</dbReference>
<dbReference type="PROSITE" id="PS51407">
    <property type="entry name" value="LAMP_3"/>
    <property type="match status" value="1"/>
</dbReference>
<evidence type="ECO:0000256" key="1">
    <source>
        <dbReference type="ARBA" id="ARBA00004151"/>
    </source>
</evidence>
<evidence type="ECO:0000256" key="18">
    <source>
        <dbReference type="ARBA" id="ARBA00074379"/>
    </source>
</evidence>
<dbReference type="AlphaFoldDB" id="A0ABD0KC57"/>
<evidence type="ECO:0000256" key="13">
    <source>
        <dbReference type="ARBA" id="ARBA00023273"/>
    </source>
</evidence>
<comment type="similarity">
    <text evidence="5 20">Belongs to the LAMP family.</text>
</comment>
<evidence type="ECO:0000256" key="9">
    <source>
        <dbReference type="ARBA" id="ARBA00022989"/>
    </source>
</evidence>
<organism evidence="25 26">
    <name type="scientific">Batillaria attramentaria</name>
    <dbReference type="NCBI Taxonomy" id="370345"/>
    <lineage>
        <taxon>Eukaryota</taxon>
        <taxon>Metazoa</taxon>
        <taxon>Spiralia</taxon>
        <taxon>Lophotrochozoa</taxon>
        <taxon>Mollusca</taxon>
        <taxon>Gastropoda</taxon>
        <taxon>Caenogastropoda</taxon>
        <taxon>Sorbeoconcha</taxon>
        <taxon>Cerithioidea</taxon>
        <taxon>Batillariidae</taxon>
        <taxon>Batillaria</taxon>
    </lineage>
</organism>
<evidence type="ECO:0000256" key="14">
    <source>
        <dbReference type="ARBA" id="ARBA00023329"/>
    </source>
</evidence>
<gene>
    <name evidence="25" type="ORF">BaRGS_00024021</name>
</gene>
<dbReference type="Proteomes" id="UP001519460">
    <property type="component" value="Unassembled WGS sequence"/>
</dbReference>
<keyword evidence="9 22" id="KW-1133">Transmembrane helix</keyword>
<accession>A0ABD0KC57</accession>
<comment type="subcellular location">
    <subcellularLocation>
        <location evidence="4">Cell projection</location>
        <location evidence="4">Dendrite</location>
    </subcellularLocation>
    <subcellularLocation>
        <location evidence="17">Cell projection</location>
        <location evidence="17">Growth cone membrane</location>
        <topology evidence="17">Single-pass type I membrane protein</topology>
    </subcellularLocation>
    <subcellularLocation>
        <location evidence="15">Cytoplasmic vesicle</location>
        <location evidence="15">Secretory vesicle</location>
        <location evidence="15">Synaptic vesicle membrane</location>
        <topology evidence="15">Single-pass type I membrane protein</topology>
    </subcellularLocation>
    <subcellularLocation>
        <location evidence="2">Early endosome membrane</location>
        <topology evidence="2">Single-pass type I membrane protein</topology>
    </subcellularLocation>
    <subcellularLocation>
        <location evidence="1">Endoplasmic reticulum-Golgi intermediate compartment membrane</location>
        <topology evidence="1">Single-pass type I membrane protein</topology>
    </subcellularLocation>
    <subcellularLocation>
        <location evidence="20">Membrane</location>
        <topology evidence="20">Single-pass type I membrane protein</topology>
    </subcellularLocation>
    <subcellularLocation>
        <location evidence="3">Recycling endosome</location>
    </subcellularLocation>
</comment>
<keyword evidence="7" id="KW-0732">Signal</keyword>
<dbReference type="PANTHER" id="PTHR11506">
    <property type="entry name" value="LYSOSOME-ASSOCIATED MEMBRANE GLYCOPROTEIN"/>
    <property type="match status" value="1"/>
</dbReference>
<name>A0ABD0KC57_9CAEN</name>
<dbReference type="PANTHER" id="PTHR11506:SF35">
    <property type="entry name" value="LYSOSOME-ASSOCIATED MEMBRANE GLYCOPROTEIN 5"/>
    <property type="match status" value="1"/>
</dbReference>
<evidence type="ECO:0000256" key="20">
    <source>
        <dbReference type="PROSITE-ProRule" id="PRU00740"/>
    </source>
</evidence>
<feature type="region of interest" description="Disordered" evidence="21">
    <location>
        <begin position="171"/>
        <end position="203"/>
    </location>
</feature>
<keyword evidence="13" id="KW-0966">Cell projection</keyword>
<feature type="compositionally biased region" description="Low complexity" evidence="21">
    <location>
        <begin position="171"/>
        <end position="198"/>
    </location>
</feature>
<evidence type="ECO:0000256" key="17">
    <source>
        <dbReference type="ARBA" id="ARBA00060492"/>
    </source>
</evidence>
<keyword evidence="6 20" id="KW-0812">Transmembrane</keyword>
<evidence type="ECO:0000256" key="3">
    <source>
        <dbReference type="ARBA" id="ARBA00004172"/>
    </source>
</evidence>
<feature type="non-terminal residue" evidence="25">
    <location>
        <position position="1"/>
    </location>
</feature>
<comment type="caution">
    <text evidence="25">The sequence shown here is derived from an EMBL/GenBank/DDBJ whole genome shotgun (WGS) entry which is preliminary data.</text>
</comment>
<evidence type="ECO:0000313" key="26">
    <source>
        <dbReference type="Proteomes" id="UP001519460"/>
    </source>
</evidence>
<sequence>SAVEFEVKNGTVACIRLDETKTVAIPAVPESNVSIVTGTCGDGTASSATMTVDFGEDVGKWGLVFMKENPVVLEQTFNFTPSLLFNGSVTNESVILSAQSQNLSTENSSFVCKSLLTVAFSGNSTDNYTYTMTQAITNLQVQAFNLEANGTFSPSEECAGNTTTAATTTETNTTMAPGNTTEVTTEPATTTEPPVTTTLPPPSKPNTYTVNGNNETCIVFQATIIFNNFTYEKKDNTTGTVNDIFIPYNSSDVQYSGNCGDENSTTQTLNITFNTDWQLTLTFAKGAAEDASQLGASDKYSLRDIDLTYNTTSFPDVKTGGSYRCDTNLPQSLSNGVVFETRDLQYKAFNTDNDTTFSSDNVSECPGDDESNSIVPIAVGAALAGLVVIVLIAYLIGRRRSKRQGYESV</sequence>
<evidence type="ECO:0000256" key="2">
    <source>
        <dbReference type="ARBA" id="ARBA00004158"/>
    </source>
</evidence>
<dbReference type="GO" id="GO:0005764">
    <property type="term" value="C:lysosome"/>
    <property type="evidence" value="ECO:0007669"/>
    <property type="project" value="UniProtKB-ARBA"/>
</dbReference>
<evidence type="ECO:0000256" key="8">
    <source>
        <dbReference type="ARBA" id="ARBA00022753"/>
    </source>
</evidence>
<dbReference type="CDD" id="cd12087">
    <property type="entry name" value="TM_EGFR-like"/>
    <property type="match status" value="1"/>
</dbReference>
<keyword evidence="11 20" id="KW-0472">Membrane</keyword>
<feature type="domain" description="Lysosome-associated membrane glycoprotein 2-like transmembrane" evidence="24">
    <location>
        <begin position="375"/>
        <end position="406"/>
    </location>
</feature>
<feature type="transmembrane region" description="Helical" evidence="22">
    <location>
        <begin position="374"/>
        <end position="396"/>
    </location>
</feature>
<dbReference type="GO" id="GO:0005886">
    <property type="term" value="C:plasma membrane"/>
    <property type="evidence" value="ECO:0007669"/>
    <property type="project" value="UniProtKB-SubCell"/>
</dbReference>
<evidence type="ECO:0000256" key="7">
    <source>
        <dbReference type="ARBA" id="ARBA00022729"/>
    </source>
</evidence>
<feature type="domain" description="Lysosome-associated membrane glycoprotein 2-like luminal" evidence="23">
    <location>
        <begin position="205"/>
        <end position="351"/>
    </location>
</feature>
<keyword evidence="26" id="KW-1185">Reference proteome</keyword>
<evidence type="ECO:0000256" key="12">
    <source>
        <dbReference type="ARBA" id="ARBA00023180"/>
    </source>
</evidence>
<evidence type="ECO:0000256" key="10">
    <source>
        <dbReference type="ARBA" id="ARBA00023018"/>
    </source>
</evidence>
<reference evidence="25 26" key="1">
    <citation type="journal article" date="2023" name="Sci. Data">
        <title>Genome assembly of the Korean intertidal mud-creeper Batillaria attramentaria.</title>
        <authorList>
            <person name="Patra A.K."/>
            <person name="Ho P.T."/>
            <person name="Jun S."/>
            <person name="Lee S.J."/>
            <person name="Kim Y."/>
            <person name="Won Y.J."/>
        </authorList>
    </citation>
    <scope>NUCLEOTIDE SEQUENCE [LARGE SCALE GENOMIC DNA]</scope>
    <source>
        <strain evidence="25">Wonlab-2016</strain>
    </source>
</reference>
<evidence type="ECO:0000256" key="16">
    <source>
        <dbReference type="ARBA" id="ARBA00053950"/>
    </source>
</evidence>
<dbReference type="EMBL" id="JACVVK020000205">
    <property type="protein sequence ID" value="KAK7484736.1"/>
    <property type="molecule type" value="Genomic_DNA"/>
</dbReference>
<evidence type="ECO:0000256" key="15">
    <source>
        <dbReference type="ARBA" id="ARBA00029428"/>
    </source>
</evidence>
<evidence type="ECO:0000256" key="21">
    <source>
        <dbReference type="SAM" id="MobiDB-lite"/>
    </source>
</evidence>
<dbReference type="Pfam" id="PF21222">
    <property type="entry name" value="Lamp2_2nd"/>
    <property type="match status" value="1"/>
</dbReference>
<evidence type="ECO:0000256" key="5">
    <source>
        <dbReference type="ARBA" id="ARBA00009644"/>
    </source>
</evidence>
<dbReference type="Pfam" id="PF01299">
    <property type="entry name" value="Lamp2-like_luminal"/>
    <property type="match status" value="1"/>
</dbReference>
<keyword evidence="10" id="KW-0770">Synapse</keyword>
<dbReference type="PRINTS" id="PR00336">
    <property type="entry name" value="LYSASSOCTDMP"/>
</dbReference>
<evidence type="ECO:0000256" key="6">
    <source>
        <dbReference type="ARBA" id="ARBA00022692"/>
    </source>
</evidence>
<dbReference type="Gene3D" id="2.40.160.110">
    <property type="match status" value="2"/>
</dbReference>
<evidence type="ECO:0000256" key="19">
    <source>
        <dbReference type="ARBA" id="ARBA00076257"/>
    </source>
</evidence>
<proteinExistence type="inferred from homology"/>
<evidence type="ECO:0000313" key="25">
    <source>
        <dbReference type="EMBL" id="KAK7484736.1"/>
    </source>
</evidence>
<protein>
    <recommendedName>
        <fullName evidence="18">Lysosome-associated membrane glycoprotein 5</fullName>
    </recommendedName>
    <alternativeName>
        <fullName evidence="19">Lysosome-associated membrane protein 5</fullName>
    </alternativeName>
</protein>
<evidence type="ECO:0000256" key="22">
    <source>
        <dbReference type="SAM" id="Phobius"/>
    </source>
</evidence>
<keyword evidence="12" id="KW-0325">Glycoprotein</keyword>
<keyword evidence="14" id="KW-0968">Cytoplasmic vesicle</keyword>
<keyword evidence="8" id="KW-0967">Endosome</keyword>
<evidence type="ECO:0000256" key="11">
    <source>
        <dbReference type="ARBA" id="ARBA00023136"/>
    </source>
</evidence>
<evidence type="ECO:0000256" key="4">
    <source>
        <dbReference type="ARBA" id="ARBA00004279"/>
    </source>
</evidence>
<evidence type="ECO:0000259" key="24">
    <source>
        <dbReference type="Pfam" id="PF21222"/>
    </source>
</evidence>
<dbReference type="InterPro" id="IPR048528">
    <property type="entry name" value="Lamp2-like_luminal"/>
</dbReference>
<evidence type="ECO:0000259" key="23">
    <source>
        <dbReference type="Pfam" id="PF01299"/>
    </source>
</evidence>